<keyword evidence="4" id="KW-0378">Hydrolase</keyword>
<keyword evidence="2" id="KW-0645">Protease</keyword>
<evidence type="ECO:0000313" key="9">
    <source>
        <dbReference type="EMBL" id="MBW0467997.1"/>
    </source>
</evidence>
<dbReference type="GO" id="GO:0032196">
    <property type="term" value="P:transposition"/>
    <property type="evidence" value="ECO:0007669"/>
    <property type="project" value="UniProtKB-KW"/>
</dbReference>
<dbReference type="GO" id="GO:0008233">
    <property type="term" value="F:peptidase activity"/>
    <property type="evidence" value="ECO:0007669"/>
    <property type="project" value="UniProtKB-KW"/>
</dbReference>
<dbReference type="InterPro" id="IPR054722">
    <property type="entry name" value="PolX-like_BBD"/>
</dbReference>
<comment type="caution">
    <text evidence="9">The sequence shown here is derived from an EMBL/GenBank/DDBJ whole genome shotgun (WGS) entry which is preliminary data.</text>
</comment>
<keyword evidence="3" id="KW-0479">Metal-binding</keyword>
<keyword evidence="1" id="KW-0815">Transposition</keyword>
<accession>A0A9Q3GIR5</accession>
<dbReference type="GO" id="GO:0003887">
    <property type="term" value="F:DNA-directed DNA polymerase activity"/>
    <property type="evidence" value="ECO:0007669"/>
    <property type="project" value="UniProtKB-EC"/>
</dbReference>
<dbReference type="PANTHER" id="PTHR42648:SF18">
    <property type="entry name" value="RETROTRANSPOSON, UNCLASSIFIED-LIKE PROTEIN"/>
    <property type="match status" value="1"/>
</dbReference>
<dbReference type="InterPro" id="IPR013103">
    <property type="entry name" value="RVT_2"/>
</dbReference>
<comment type="catalytic activity">
    <reaction evidence="7">
        <text>DNA(n) + a 2'-deoxyribonucleoside 5'-triphosphate = DNA(n+1) + diphosphate</text>
        <dbReference type="Rhea" id="RHEA:22508"/>
        <dbReference type="Rhea" id="RHEA-COMP:17339"/>
        <dbReference type="Rhea" id="RHEA-COMP:17340"/>
        <dbReference type="ChEBI" id="CHEBI:33019"/>
        <dbReference type="ChEBI" id="CHEBI:61560"/>
        <dbReference type="ChEBI" id="CHEBI:173112"/>
        <dbReference type="EC" id="2.7.7.7"/>
    </reaction>
</comment>
<evidence type="ECO:0000256" key="6">
    <source>
        <dbReference type="ARBA" id="ARBA00048173"/>
    </source>
</evidence>
<keyword evidence="5" id="KW-0694">RNA-binding</keyword>
<dbReference type="GO" id="GO:0005634">
    <property type="term" value="C:nucleus"/>
    <property type="evidence" value="ECO:0007669"/>
    <property type="project" value="UniProtKB-ARBA"/>
</dbReference>
<dbReference type="InterPro" id="IPR001584">
    <property type="entry name" value="Integrase_cat-core"/>
</dbReference>
<evidence type="ECO:0000313" key="10">
    <source>
        <dbReference type="Proteomes" id="UP000765509"/>
    </source>
</evidence>
<name>A0A9Q3GIR5_9BASI</name>
<organism evidence="9 10">
    <name type="scientific">Austropuccinia psidii MF-1</name>
    <dbReference type="NCBI Taxonomy" id="1389203"/>
    <lineage>
        <taxon>Eukaryota</taxon>
        <taxon>Fungi</taxon>
        <taxon>Dikarya</taxon>
        <taxon>Basidiomycota</taxon>
        <taxon>Pucciniomycotina</taxon>
        <taxon>Pucciniomycetes</taxon>
        <taxon>Pucciniales</taxon>
        <taxon>Sphaerophragmiaceae</taxon>
        <taxon>Austropuccinia</taxon>
    </lineage>
</organism>
<dbReference type="Pfam" id="PF25597">
    <property type="entry name" value="SH3_retrovirus"/>
    <property type="match status" value="1"/>
</dbReference>
<evidence type="ECO:0000256" key="4">
    <source>
        <dbReference type="ARBA" id="ARBA00022801"/>
    </source>
</evidence>
<protein>
    <recommendedName>
        <fullName evidence="8">Integrase catalytic domain-containing protein</fullName>
    </recommendedName>
</protein>
<dbReference type="Proteomes" id="UP000765509">
    <property type="component" value="Unassembled WGS sequence"/>
</dbReference>
<keyword evidence="10" id="KW-1185">Reference proteome</keyword>
<evidence type="ECO:0000259" key="8">
    <source>
        <dbReference type="PROSITE" id="PS50994"/>
    </source>
</evidence>
<dbReference type="GO" id="GO:0015074">
    <property type="term" value="P:DNA integration"/>
    <property type="evidence" value="ECO:0007669"/>
    <property type="project" value="InterPro"/>
</dbReference>
<evidence type="ECO:0000256" key="1">
    <source>
        <dbReference type="ARBA" id="ARBA00022578"/>
    </source>
</evidence>
<dbReference type="GO" id="GO:0003964">
    <property type="term" value="F:RNA-directed DNA polymerase activity"/>
    <property type="evidence" value="ECO:0007669"/>
    <property type="project" value="UniProtKB-EC"/>
</dbReference>
<dbReference type="PANTHER" id="PTHR42648">
    <property type="entry name" value="TRANSPOSASE, PUTATIVE-RELATED"/>
    <property type="match status" value="1"/>
</dbReference>
<dbReference type="Pfam" id="PF07727">
    <property type="entry name" value="RVT_2"/>
    <property type="match status" value="1"/>
</dbReference>
<dbReference type="CDD" id="cd09272">
    <property type="entry name" value="RNase_HI_RT_Ty1"/>
    <property type="match status" value="1"/>
</dbReference>
<dbReference type="InterPro" id="IPR039537">
    <property type="entry name" value="Retrotran_Ty1/copia-like"/>
</dbReference>
<dbReference type="GO" id="GO:0003723">
    <property type="term" value="F:RNA binding"/>
    <property type="evidence" value="ECO:0007669"/>
    <property type="project" value="UniProtKB-KW"/>
</dbReference>
<dbReference type="Gene3D" id="3.30.420.10">
    <property type="entry name" value="Ribonuclease H-like superfamily/Ribonuclease H"/>
    <property type="match status" value="1"/>
</dbReference>
<dbReference type="PROSITE" id="PS50994">
    <property type="entry name" value="INTEGRASE"/>
    <property type="match status" value="1"/>
</dbReference>
<evidence type="ECO:0000256" key="5">
    <source>
        <dbReference type="ARBA" id="ARBA00022884"/>
    </source>
</evidence>
<dbReference type="SUPFAM" id="SSF53098">
    <property type="entry name" value="Ribonuclease H-like"/>
    <property type="match status" value="1"/>
</dbReference>
<reference evidence="9" key="1">
    <citation type="submission" date="2021-03" db="EMBL/GenBank/DDBJ databases">
        <title>Draft genome sequence of rust myrtle Austropuccinia psidii MF-1, a brazilian biotype.</title>
        <authorList>
            <person name="Quecine M.C."/>
            <person name="Pachon D.M.R."/>
            <person name="Bonatelli M.L."/>
            <person name="Correr F.H."/>
            <person name="Franceschini L.M."/>
            <person name="Leite T.F."/>
            <person name="Margarido G.R.A."/>
            <person name="Almeida C.A."/>
            <person name="Ferrarezi J.A."/>
            <person name="Labate C.A."/>
        </authorList>
    </citation>
    <scope>NUCLEOTIDE SEQUENCE</scope>
    <source>
        <strain evidence="9">MF-1</strain>
    </source>
</reference>
<dbReference type="InterPro" id="IPR036397">
    <property type="entry name" value="RNaseH_sf"/>
</dbReference>
<dbReference type="Pfam" id="PF22936">
    <property type="entry name" value="Pol_BBD"/>
    <property type="match status" value="1"/>
</dbReference>
<gene>
    <name evidence="9" type="ORF">O181_007712</name>
</gene>
<dbReference type="AlphaFoldDB" id="A0A9Q3GIR5"/>
<evidence type="ECO:0000256" key="2">
    <source>
        <dbReference type="ARBA" id="ARBA00022670"/>
    </source>
</evidence>
<dbReference type="GO" id="GO:0046872">
    <property type="term" value="F:metal ion binding"/>
    <property type="evidence" value="ECO:0007669"/>
    <property type="project" value="UniProtKB-KW"/>
</dbReference>
<dbReference type="OrthoDB" id="430476at2759"/>
<sequence length="767" mass="85608">MSTAQALHTGVLLKSKPQKIVVDCGAMHHMFHSKDVFTSLAKDTKLPVTTGESSSNLITKGIGTASVLSNKQCLTFPNSLFVPKLNCNLASLLKLFDKELIITRHKSLFSLTTEGKEFLHGEIENSLMKVDDHLPTSHQTTVNVNPWHKRLGHTCNLNKAHPLTFKDHFEPAHLPLDCIYIDLVGQISPPSISGYRYFLIIVDPATSFKIIWFLKNKSDAFHKFTVTQRLMETQHNPPLKKLVSDQAGELLNSQMNAVFYTAFLQPTPEHNGIAKRANCTTLEKTQCMLNSTKLPNSYWAEAVSTASLLSNSVPTASRHNHLPHTLWTGLPPRIKKLRVFSCQAIVMTPKEHQDSKLGPTGVEGSLLGYKNNNSAYQILCLLDRKILISRHVRFNESVFPQLKQQGNDLLPLNLPLSCTLDPCVFYQGKDSPLWLYIHVDNIAIFGREVDFLKWQITAEFEIKDIGQADLMLGIKITQKEGSITLYQQHFAESLLELYGMGSSQPASTLLIPNCHLEPATVNEVEKFRALGINYRSAIGSINYLSTSTCPNLSFTVSTLSHFLENPGIKHWHGFLHVLHYLNGSQDLGLSYSRKGVAGIVAYSDADWGNCLLTCRLVTGYLACFNQCLIIWKTRKQLTVSLSMAEAEYKSLCDLTSELLWLSQWCQEAGLVSCNTPDPFHGDNQACINTANGNSNVNAKRMKHIDIQLHFAKECIKSEKIRLVYTPTKDMLADFLTKSVPKPSLSQALDALGVFGLGVRGVLKINYD</sequence>
<feature type="domain" description="Integrase catalytic" evidence="8">
    <location>
        <begin position="171"/>
        <end position="331"/>
    </location>
</feature>
<evidence type="ECO:0000256" key="3">
    <source>
        <dbReference type="ARBA" id="ARBA00022723"/>
    </source>
</evidence>
<dbReference type="InterPro" id="IPR012337">
    <property type="entry name" value="RNaseH-like_sf"/>
</dbReference>
<dbReference type="InterPro" id="IPR057670">
    <property type="entry name" value="SH3_retrovirus"/>
</dbReference>
<dbReference type="EMBL" id="AVOT02001743">
    <property type="protein sequence ID" value="MBW0467997.1"/>
    <property type="molecule type" value="Genomic_DNA"/>
</dbReference>
<evidence type="ECO:0000256" key="7">
    <source>
        <dbReference type="ARBA" id="ARBA00049244"/>
    </source>
</evidence>
<dbReference type="GO" id="GO:0006508">
    <property type="term" value="P:proteolysis"/>
    <property type="evidence" value="ECO:0007669"/>
    <property type="project" value="UniProtKB-KW"/>
</dbReference>
<proteinExistence type="predicted"/>
<comment type="catalytic activity">
    <reaction evidence="6">
        <text>DNA(n) + a 2'-deoxyribonucleoside 5'-triphosphate = DNA(n+1) + diphosphate</text>
        <dbReference type="Rhea" id="RHEA:22508"/>
        <dbReference type="Rhea" id="RHEA-COMP:17339"/>
        <dbReference type="Rhea" id="RHEA-COMP:17340"/>
        <dbReference type="ChEBI" id="CHEBI:33019"/>
        <dbReference type="ChEBI" id="CHEBI:61560"/>
        <dbReference type="ChEBI" id="CHEBI:173112"/>
        <dbReference type="EC" id="2.7.7.49"/>
    </reaction>
</comment>